<keyword evidence="3 7" id="KW-0547">Nucleotide-binding</keyword>
<evidence type="ECO:0000256" key="3">
    <source>
        <dbReference type="ARBA" id="ARBA00022741"/>
    </source>
</evidence>
<dbReference type="InterPro" id="IPR001752">
    <property type="entry name" value="Kinesin_motor_dom"/>
</dbReference>
<name>A0A6P5HLB6_ANACO</name>
<comment type="similarity">
    <text evidence="1">Belongs to the TRAFAC class myosin-kinesin ATPase superfamily. Kinesin family. KIN-14 subfamily.</text>
</comment>
<evidence type="ECO:0000256" key="2">
    <source>
        <dbReference type="ARBA" id="ARBA00022701"/>
    </source>
</evidence>
<evidence type="ECO:0000313" key="12">
    <source>
        <dbReference type="RefSeq" id="XP_020114153.1"/>
    </source>
</evidence>
<evidence type="ECO:0000256" key="8">
    <source>
        <dbReference type="SAM" id="Coils"/>
    </source>
</evidence>
<evidence type="ECO:0000256" key="6">
    <source>
        <dbReference type="ARBA" id="ARBA00023175"/>
    </source>
</evidence>
<evidence type="ECO:0000256" key="7">
    <source>
        <dbReference type="PROSITE-ProRule" id="PRU00283"/>
    </source>
</evidence>
<feature type="region of interest" description="Disordered" evidence="9">
    <location>
        <begin position="582"/>
        <end position="623"/>
    </location>
</feature>
<dbReference type="PROSITE" id="PS50067">
    <property type="entry name" value="KINESIN_MOTOR_2"/>
    <property type="match status" value="1"/>
</dbReference>
<gene>
    <name evidence="12" type="primary">LOC109728202</name>
</gene>
<dbReference type="GO" id="GO:0008017">
    <property type="term" value="F:microtubule binding"/>
    <property type="evidence" value="ECO:0007669"/>
    <property type="project" value="InterPro"/>
</dbReference>
<feature type="compositionally biased region" description="Basic residues" evidence="9">
    <location>
        <begin position="612"/>
        <end position="623"/>
    </location>
</feature>
<dbReference type="SUPFAM" id="SSF52540">
    <property type="entry name" value="P-loop containing nucleoside triphosphate hydrolases"/>
    <property type="match status" value="1"/>
</dbReference>
<dbReference type="RefSeq" id="XP_020114153.1">
    <property type="nucleotide sequence ID" value="XM_020258564.1"/>
</dbReference>
<feature type="region of interest" description="Disordered" evidence="9">
    <location>
        <begin position="458"/>
        <end position="479"/>
    </location>
</feature>
<reference evidence="11" key="1">
    <citation type="journal article" date="2015" name="Nat. Genet.">
        <title>The pineapple genome and the evolution of CAM photosynthesis.</title>
        <authorList>
            <person name="Ming R."/>
            <person name="VanBuren R."/>
            <person name="Wai C.M."/>
            <person name="Tang H."/>
            <person name="Schatz M.C."/>
            <person name="Bowers J.E."/>
            <person name="Lyons E."/>
            <person name="Wang M.L."/>
            <person name="Chen J."/>
            <person name="Biggers E."/>
            <person name="Zhang J."/>
            <person name="Huang L."/>
            <person name="Zhang L."/>
            <person name="Miao W."/>
            <person name="Zhang J."/>
            <person name="Ye Z."/>
            <person name="Miao C."/>
            <person name="Lin Z."/>
            <person name="Wang H."/>
            <person name="Zhou H."/>
            <person name="Yim W.C."/>
            <person name="Priest H.D."/>
            <person name="Zheng C."/>
            <person name="Woodhouse M."/>
            <person name="Edger P.P."/>
            <person name="Guyot R."/>
            <person name="Guo H.B."/>
            <person name="Guo H."/>
            <person name="Zheng G."/>
            <person name="Singh R."/>
            <person name="Sharma A."/>
            <person name="Min X."/>
            <person name="Zheng Y."/>
            <person name="Lee H."/>
            <person name="Gurtowski J."/>
            <person name="Sedlazeck F.J."/>
            <person name="Harkess A."/>
            <person name="McKain M.R."/>
            <person name="Liao Z."/>
            <person name="Fang J."/>
            <person name="Liu J."/>
            <person name="Zhang X."/>
            <person name="Zhang Q."/>
            <person name="Hu W."/>
            <person name="Qin Y."/>
            <person name="Wang K."/>
            <person name="Chen L.Y."/>
            <person name="Shirley N."/>
            <person name="Lin Y.R."/>
            <person name="Liu L.Y."/>
            <person name="Hernandez A.G."/>
            <person name="Wright C.L."/>
            <person name="Bulone V."/>
            <person name="Tuskan G.A."/>
            <person name="Heath K."/>
            <person name="Zee F."/>
            <person name="Moore P.H."/>
            <person name="Sunkar R."/>
            <person name="Leebens-Mack J.H."/>
            <person name="Mockler T."/>
            <person name="Bennetzen J.L."/>
            <person name="Freeling M."/>
            <person name="Sankoff D."/>
            <person name="Paterson A.H."/>
            <person name="Zhu X."/>
            <person name="Yang X."/>
            <person name="Smith J.A."/>
            <person name="Cushman J.C."/>
            <person name="Paull R.E."/>
            <person name="Yu Q."/>
        </authorList>
    </citation>
    <scope>NUCLEOTIDE SEQUENCE [LARGE SCALE GENOMIC DNA]</scope>
    <source>
        <strain evidence="11">cv. F153</strain>
    </source>
</reference>
<evidence type="ECO:0000256" key="9">
    <source>
        <dbReference type="SAM" id="MobiDB-lite"/>
    </source>
</evidence>
<keyword evidence="5 8" id="KW-0175">Coiled coil</keyword>
<dbReference type="FunFam" id="3.40.850.10:FF:000074">
    <property type="entry name" value="p-loop containing nucleoside triphosphate hydrolase superfamily protein"/>
    <property type="match status" value="1"/>
</dbReference>
<dbReference type="InterPro" id="IPR027417">
    <property type="entry name" value="P-loop_NTPase"/>
</dbReference>
<feature type="region of interest" description="Disordered" evidence="9">
    <location>
        <begin position="1"/>
        <end position="23"/>
    </location>
</feature>
<feature type="compositionally biased region" description="Polar residues" evidence="9">
    <location>
        <begin position="1"/>
        <end position="19"/>
    </location>
</feature>
<dbReference type="PANTHER" id="PTHR47972">
    <property type="entry name" value="KINESIN-LIKE PROTEIN KLP-3"/>
    <property type="match status" value="1"/>
</dbReference>
<keyword evidence="6 7" id="KW-0505">Motor protein</keyword>
<dbReference type="GO" id="GO:0003777">
    <property type="term" value="F:microtubule motor activity"/>
    <property type="evidence" value="ECO:0007669"/>
    <property type="project" value="InterPro"/>
</dbReference>
<feature type="domain" description="Kinesin motor" evidence="10">
    <location>
        <begin position="82"/>
        <end position="406"/>
    </location>
</feature>
<evidence type="ECO:0000256" key="4">
    <source>
        <dbReference type="ARBA" id="ARBA00022840"/>
    </source>
</evidence>
<feature type="compositionally biased region" description="Low complexity" evidence="9">
    <location>
        <begin position="586"/>
        <end position="607"/>
    </location>
</feature>
<dbReference type="Pfam" id="PF00225">
    <property type="entry name" value="Kinesin"/>
    <property type="match status" value="1"/>
</dbReference>
<dbReference type="Proteomes" id="UP000515123">
    <property type="component" value="Linkage group 23"/>
</dbReference>
<dbReference type="SMART" id="SM00129">
    <property type="entry name" value="KISc"/>
    <property type="match status" value="1"/>
</dbReference>
<dbReference type="GO" id="GO:0005524">
    <property type="term" value="F:ATP binding"/>
    <property type="evidence" value="ECO:0007669"/>
    <property type="project" value="UniProtKB-UniRule"/>
</dbReference>
<dbReference type="GeneID" id="109728202"/>
<dbReference type="InterPro" id="IPR036961">
    <property type="entry name" value="Kinesin_motor_dom_sf"/>
</dbReference>
<accession>A0A6P5HLB6</accession>
<dbReference type="PANTHER" id="PTHR47972:SF9">
    <property type="entry name" value="KINESIN-LIKE PROTEIN KIN-14U"/>
    <property type="match status" value="1"/>
</dbReference>
<dbReference type="Gene3D" id="3.40.850.10">
    <property type="entry name" value="Kinesin motor domain"/>
    <property type="match status" value="1"/>
</dbReference>
<evidence type="ECO:0000256" key="5">
    <source>
        <dbReference type="ARBA" id="ARBA00023054"/>
    </source>
</evidence>
<protein>
    <submittedName>
        <fullName evidence="12">Kinesin-like protein KIN-14O</fullName>
    </submittedName>
</protein>
<evidence type="ECO:0000313" key="11">
    <source>
        <dbReference type="Proteomes" id="UP000515123"/>
    </source>
</evidence>
<dbReference type="GO" id="GO:0005874">
    <property type="term" value="C:microtubule"/>
    <property type="evidence" value="ECO:0007669"/>
    <property type="project" value="UniProtKB-KW"/>
</dbReference>
<reference evidence="12" key="2">
    <citation type="submission" date="2025-08" db="UniProtKB">
        <authorList>
            <consortium name="RefSeq"/>
        </authorList>
    </citation>
    <scope>IDENTIFICATION</scope>
    <source>
        <tissue evidence="12">Leaf</tissue>
    </source>
</reference>
<dbReference type="AlphaFoldDB" id="A0A6P5HLB6"/>
<keyword evidence="11" id="KW-1185">Reference proteome</keyword>
<dbReference type="OrthoDB" id="3176171at2759"/>
<feature type="binding site" evidence="7">
    <location>
        <begin position="161"/>
        <end position="168"/>
    </location>
    <ligand>
        <name>ATP</name>
        <dbReference type="ChEBI" id="CHEBI:30616"/>
    </ligand>
</feature>
<proteinExistence type="inferred from homology"/>
<sequence>MEDSLESSNRETPPSSKSSPGVVYTDVNIVPEHANAKEGILLNIESTISTLQEEILTLQPRQRCLDKQRREALDKILDLKGSIRVFCRVRSPLSTNNWRLRSPPIFVESEKIIVGSAGTKKGFSVDRVFAQESTQDDVFMEVEPILRSALDGNNVCILAYGQTGTGKTYTMEGVNGEPGIVPRAIEELFRRVSHDNSVPYTLSMSMLEVYVGSIRDLLVPKQPSFRTAALVHRSNLSILTASNGAVEIEGLTDVEITDFKQANRWYSRGKRARSTSWTNVNETSSRSHCLTRITISQTSGVGERVSKLWLVDLGGSERLLKTGATGQTMDEGKAINLSLSALGDVISALKRKRSHIPYRNSKLTQILSDSLGDGSKVLMIVHISSGEDDLGETLCSLSFAQRVRSVESNREISEDLKRQKQTCIAELEQQINDIEEELENIRKQIKRTHNLIQEKKQLFPPNDPTIEDHEGSPRSPLVIGHGEITESLPTTEKTAKKTVCRSGPRFMASTVCSRQRQIAGGEVSGKIRTAKSVSRSNADFSVSQSFNLSGRYVISNLKNAKTNLVKFEGTIAKGRDLLLKCKPDNMSHNSIDSKSSSNKKVSKSHPNLKATLPKHRRRMSDLL</sequence>
<dbReference type="InterPro" id="IPR027640">
    <property type="entry name" value="Kinesin-like_fam"/>
</dbReference>
<evidence type="ECO:0000259" key="10">
    <source>
        <dbReference type="PROSITE" id="PS50067"/>
    </source>
</evidence>
<organism evidence="11 12">
    <name type="scientific">Ananas comosus</name>
    <name type="common">Pineapple</name>
    <name type="synonym">Ananas ananas</name>
    <dbReference type="NCBI Taxonomy" id="4615"/>
    <lineage>
        <taxon>Eukaryota</taxon>
        <taxon>Viridiplantae</taxon>
        <taxon>Streptophyta</taxon>
        <taxon>Embryophyta</taxon>
        <taxon>Tracheophyta</taxon>
        <taxon>Spermatophyta</taxon>
        <taxon>Magnoliopsida</taxon>
        <taxon>Liliopsida</taxon>
        <taxon>Poales</taxon>
        <taxon>Bromeliaceae</taxon>
        <taxon>Bromelioideae</taxon>
        <taxon>Ananas</taxon>
    </lineage>
</organism>
<evidence type="ECO:0000256" key="1">
    <source>
        <dbReference type="ARBA" id="ARBA00010899"/>
    </source>
</evidence>
<dbReference type="PRINTS" id="PR00380">
    <property type="entry name" value="KINESINHEAVY"/>
</dbReference>
<keyword evidence="4 7" id="KW-0067">ATP-binding</keyword>
<feature type="coiled-coil region" evidence="8">
    <location>
        <begin position="413"/>
        <end position="458"/>
    </location>
</feature>
<keyword evidence="2" id="KW-0493">Microtubule</keyword>
<dbReference type="GO" id="GO:0007018">
    <property type="term" value="P:microtubule-based movement"/>
    <property type="evidence" value="ECO:0007669"/>
    <property type="project" value="InterPro"/>
</dbReference>